<evidence type="ECO:0000256" key="1">
    <source>
        <dbReference type="SAM" id="SignalP"/>
    </source>
</evidence>
<sequence>MVVRRQQMQGVWLQCCLLETVLVSLAAAQTAAFRPENTHPVTLASGACANVTTSSSASPEVQSIAVVGNGPLSAADVAAADAHDLVVRFNTLDNIDTHEPRTRVDIWMMRYAWETRLHYWGLTKLYNLSDTPVASNVKGVFLVGGSPLFMDYVRLMVPLLADKPLHFLPLELYAWKAIYGRNASRDAVTTGLAGILTTLTCARHNTSIGIYGMNWSPDLWRRHQGGLEKKWVRRLQKHGRLHVHETECDDLRSCQAFSGKDAHLGKKFAGLASKFHKKRLHRPDLESSFR</sequence>
<dbReference type="Proteomes" id="UP001485043">
    <property type="component" value="Unassembled WGS sequence"/>
</dbReference>
<organism evidence="2 3">
    <name type="scientific">Apatococcus fuscideae</name>
    <dbReference type="NCBI Taxonomy" id="2026836"/>
    <lineage>
        <taxon>Eukaryota</taxon>
        <taxon>Viridiplantae</taxon>
        <taxon>Chlorophyta</taxon>
        <taxon>core chlorophytes</taxon>
        <taxon>Trebouxiophyceae</taxon>
        <taxon>Chlorellales</taxon>
        <taxon>Chlorellaceae</taxon>
        <taxon>Apatococcus</taxon>
    </lineage>
</organism>
<feature type="signal peptide" evidence="1">
    <location>
        <begin position="1"/>
        <end position="28"/>
    </location>
</feature>
<evidence type="ECO:0000313" key="3">
    <source>
        <dbReference type="Proteomes" id="UP001485043"/>
    </source>
</evidence>
<protein>
    <submittedName>
        <fullName evidence="2">Uncharacterized protein</fullName>
    </submittedName>
</protein>
<name>A0AAW1SKC0_9CHLO</name>
<reference evidence="2 3" key="1">
    <citation type="journal article" date="2024" name="Nat. Commun.">
        <title>Phylogenomics reveals the evolutionary origins of lichenization in chlorophyte algae.</title>
        <authorList>
            <person name="Puginier C."/>
            <person name="Libourel C."/>
            <person name="Otte J."/>
            <person name="Skaloud P."/>
            <person name="Haon M."/>
            <person name="Grisel S."/>
            <person name="Petersen M."/>
            <person name="Berrin J.G."/>
            <person name="Delaux P.M."/>
            <person name="Dal Grande F."/>
            <person name="Keller J."/>
        </authorList>
    </citation>
    <scope>NUCLEOTIDE SEQUENCE [LARGE SCALE GENOMIC DNA]</scope>
    <source>
        <strain evidence="2 3">SAG 2523</strain>
    </source>
</reference>
<accession>A0AAW1SKC0</accession>
<proteinExistence type="predicted"/>
<dbReference type="AlphaFoldDB" id="A0AAW1SKC0"/>
<keyword evidence="3" id="KW-1185">Reference proteome</keyword>
<feature type="chain" id="PRO_5043777453" evidence="1">
    <location>
        <begin position="29"/>
        <end position="290"/>
    </location>
</feature>
<evidence type="ECO:0000313" key="2">
    <source>
        <dbReference type="EMBL" id="KAK9846853.1"/>
    </source>
</evidence>
<comment type="caution">
    <text evidence="2">The sequence shown here is derived from an EMBL/GenBank/DDBJ whole genome shotgun (WGS) entry which is preliminary data.</text>
</comment>
<dbReference type="EMBL" id="JALJOV010001519">
    <property type="protein sequence ID" value="KAK9846853.1"/>
    <property type="molecule type" value="Genomic_DNA"/>
</dbReference>
<keyword evidence="1" id="KW-0732">Signal</keyword>
<gene>
    <name evidence="2" type="ORF">WJX84_004603</name>
</gene>